<organism evidence="1 2">
    <name type="scientific">Stomoxys calcitrans</name>
    <name type="common">Stable fly</name>
    <name type="synonym">Conops calcitrans</name>
    <dbReference type="NCBI Taxonomy" id="35570"/>
    <lineage>
        <taxon>Eukaryota</taxon>
        <taxon>Metazoa</taxon>
        <taxon>Ecdysozoa</taxon>
        <taxon>Arthropoda</taxon>
        <taxon>Hexapoda</taxon>
        <taxon>Insecta</taxon>
        <taxon>Pterygota</taxon>
        <taxon>Neoptera</taxon>
        <taxon>Endopterygota</taxon>
        <taxon>Diptera</taxon>
        <taxon>Brachycera</taxon>
        <taxon>Muscomorpha</taxon>
        <taxon>Muscoidea</taxon>
        <taxon>Muscidae</taxon>
        <taxon>Stomoxys</taxon>
    </lineage>
</organism>
<dbReference type="Proteomes" id="UP000095300">
    <property type="component" value="Unassembled WGS sequence"/>
</dbReference>
<dbReference type="InterPro" id="IPR001337">
    <property type="entry name" value="TMV-like_coat"/>
</dbReference>
<dbReference type="GO" id="GO:0005198">
    <property type="term" value="F:structural molecule activity"/>
    <property type="evidence" value="ECO:0007669"/>
    <property type="project" value="InterPro"/>
</dbReference>
<dbReference type="AlphaFoldDB" id="A0A1I8PZB7"/>
<dbReference type="KEGG" id="scac:106085853"/>
<protein>
    <submittedName>
        <fullName evidence="1">Uncharacterized protein</fullName>
    </submittedName>
</protein>
<name>A0A1I8PZB7_STOCA</name>
<sequence>MNARGDYKKKLMEYRRSVRESKCVAFKDITPQTDDIQTIVDVSLDKSQTPAGRTTTCILPTKETVQKALSPSPQPSKHNEIPLENSIFPEPIGKYTNWRSEHTTLASQPWCCVGDLMAFCDKYEFKAVSSSDSWTHGNIVNEVRALLSGKAPFDIRKRFPSNMRSPENLMVCVGRCPSVEYHLGRILAAFRKPLTTLSPDKQRIARQNFHLAVRELRLDISARVTDIRLYDQKVFERDFHLTWEDNAQ</sequence>
<proteinExistence type="predicted"/>
<keyword evidence="2" id="KW-1185">Reference proteome</keyword>
<dbReference type="EnsemblMetazoa" id="SCAU012447-RA">
    <property type="protein sequence ID" value="SCAU012447-PA"/>
    <property type="gene ID" value="SCAU012447"/>
</dbReference>
<dbReference type="Pfam" id="PF00721">
    <property type="entry name" value="TMV_coat"/>
    <property type="match status" value="1"/>
</dbReference>
<reference evidence="1" key="1">
    <citation type="submission" date="2020-05" db="UniProtKB">
        <authorList>
            <consortium name="EnsemblMetazoa"/>
        </authorList>
    </citation>
    <scope>IDENTIFICATION</scope>
    <source>
        <strain evidence="1">USDA</strain>
    </source>
</reference>
<evidence type="ECO:0000313" key="1">
    <source>
        <dbReference type="EnsemblMetazoa" id="SCAU012447-PA"/>
    </source>
</evidence>
<dbReference type="VEuPathDB" id="VectorBase:SCAU012447"/>
<dbReference type="OrthoDB" id="8047993at2759"/>
<accession>A0A1I8PZB7</accession>
<evidence type="ECO:0000313" key="2">
    <source>
        <dbReference type="Proteomes" id="UP000095300"/>
    </source>
</evidence>
<gene>
    <name evidence="1" type="primary">106085853</name>
</gene>